<gene>
    <name evidence="3" type="ORF">PBRA_000336</name>
</gene>
<feature type="signal peptide" evidence="1">
    <location>
        <begin position="1"/>
        <end position="32"/>
    </location>
</feature>
<dbReference type="InterPro" id="IPR013320">
    <property type="entry name" value="ConA-like_dom_sf"/>
</dbReference>
<evidence type="ECO:0000259" key="2">
    <source>
        <dbReference type="Pfam" id="PF08787"/>
    </source>
</evidence>
<evidence type="ECO:0000313" key="3">
    <source>
        <dbReference type="EMBL" id="CEO94551.1"/>
    </source>
</evidence>
<sequence length="349" mass="38602">MSSRPSQRKPRVQISVVLALTAIAPLFGQVGAQNLDPRLPPSGNFNLSQFTLQLAISPIQIGYSPVGWNDSANFFTDPVDGAMSFSTPSDGNTTEGSHYPRTELRHKFDFWFDRRSTPMLSNRLEVTGRVAALSYTGRMIIGQIHGYDDGSEAVKVYWYNDPKRGGVLYASVKENLGVVSPARGRYAAPFGQQYSYSIEVDANIVTCMLNGYAETYTMNVSSWATHNVYFKAGNYLQDNSLPRTVGTVKIYSIRHHNTGPSNREAISTTDYRNTVYTKSTFSTADKKVYAAQSTVCATDQDAIVTTVQNSFCTADTNTNTFPTGWQNAFPHAYQENFSTADEDTFCSTV</sequence>
<keyword evidence="1" id="KW-0732">Signal</keyword>
<evidence type="ECO:0000313" key="4">
    <source>
        <dbReference type="Proteomes" id="UP000039324"/>
    </source>
</evidence>
<name>A0A0G4IH84_PLABS</name>
<dbReference type="AlphaFoldDB" id="A0A0G4IH84"/>
<dbReference type="SUPFAM" id="SSF49899">
    <property type="entry name" value="Concanavalin A-like lectins/glucanases"/>
    <property type="match status" value="1"/>
</dbReference>
<feature type="chain" id="PRO_5005192778" description="Alginate lyase 2 domain-containing protein" evidence="1">
    <location>
        <begin position="33"/>
        <end position="349"/>
    </location>
</feature>
<feature type="domain" description="Alginate lyase 2" evidence="2">
    <location>
        <begin position="45"/>
        <end position="255"/>
    </location>
</feature>
<reference evidence="3 4" key="1">
    <citation type="submission" date="2015-02" db="EMBL/GenBank/DDBJ databases">
        <authorList>
            <person name="Chooi Y.-H."/>
        </authorList>
    </citation>
    <scope>NUCLEOTIDE SEQUENCE [LARGE SCALE GENOMIC DNA]</scope>
    <source>
        <strain evidence="3">E3</strain>
    </source>
</reference>
<dbReference type="Pfam" id="PF08787">
    <property type="entry name" value="Alginate_lyase2"/>
    <property type="match status" value="1"/>
</dbReference>
<dbReference type="InterPro" id="IPR014895">
    <property type="entry name" value="Alginate_lyase_2"/>
</dbReference>
<dbReference type="Gene3D" id="2.60.120.200">
    <property type="match status" value="1"/>
</dbReference>
<dbReference type="EMBL" id="CDSF01000001">
    <property type="protein sequence ID" value="CEO94551.1"/>
    <property type="molecule type" value="Genomic_DNA"/>
</dbReference>
<protein>
    <recommendedName>
        <fullName evidence="2">Alginate lyase 2 domain-containing protein</fullName>
    </recommendedName>
</protein>
<dbReference type="OrthoDB" id="77013at2759"/>
<dbReference type="Proteomes" id="UP000039324">
    <property type="component" value="Unassembled WGS sequence"/>
</dbReference>
<evidence type="ECO:0000256" key="1">
    <source>
        <dbReference type="SAM" id="SignalP"/>
    </source>
</evidence>
<accession>A0A0G4IH84</accession>
<proteinExistence type="predicted"/>
<organism evidence="3 4">
    <name type="scientific">Plasmodiophora brassicae</name>
    <name type="common">Clubroot disease agent</name>
    <dbReference type="NCBI Taxonomy" id="37360"/>
    <lineage>
        <taxon>Eukaryota</taxon>
        <taxon>Sar</taxon>
        <taxon>Rhizaria</taxon>
        <taxon>Endomyxa</taxon>
        <taxon>Phytomyxea</taxon>
        <taxon>Plasmodiophorida</taxon>
        <taxon>Plasmodiophoridae</taxon>
        <taxon>Plasmodiophora</taxon>
    </lineage>
</organism>
<keyword evidence="4" id="KW-1185">Reference proteome</keyword>